<proteinExistence type="predicted"/>
<dbReference type="EMBL" id="CP065217">
    <property type="protein sequence ID" value="QPL52225.1"/>
    <property type="molecule type" value="Genomic_DNA"/>
</dbReference>
<evidence type="ECO:0000256" key="1">
    <source>
        <dbReference type="SAM" id="MobiDB-lite"/>
    </source>
</evidence>
<evidence type="ECO:0000313" key="3">
    <source>
        <dbReference type="Proteomes" id="UP000594435"/>
    </source>
</evidence>
<accession>A0AAJ4LT33</accession>
<gene>
    <name evidence="2" type="ORF">I3X05_08875</name>
</gene>
<dbReference type="AlphaFoldDB" id="A0AAJ4LT33"/>
<reference evidence="2 3" key="1">
    <citation type="submission" date="2020-11" db="EMBL/GenBank/DDBJ databases">
        <title>Complete and Circularized Genome Assembly of a human isolate of Vibrio navarrensis biotype pommerensis with MiSeq and MinION Sequence Data.</title>
        <authorList>
            <person name="Schwartz K."/>
            <person name="Borowiak M."/>
            <person name="Deneke C."/>
            <person name="Balau V."/>
            <person name="Metelmann C."/>
            <person name="Strauch E."/>
        </authorList>
    </citation>
    <scope>NUCLEOTIDE SEQUENCE [LARGE SCALE GENOMIC DNA]</scope>
    <source>
        <strain evidence="2 3">20-VB00237</strain>
    </source>
</reference>
<protein>
    <submittedName>
        <fullName evidence="2">Uncharacterized protein</fullName>
    </submittedName>
</protein>
<dbReference type="RefSeq" id="WP_045571314.1">
    <property type="nucleotide sequence ID" value="NZ_CP065217.1"/>
</dbReference>
<organism evidence="2 3">
    <name type="scientific">Vibrio navarrensis</name>
    <dbReference type="NCBI Taxonomy" id="29495"/>
    <lineage>
        <taxon>Bacteria</taxon>
        <taxon>Pseudomonadati</taxon>
        <taxon>Pseudomonadota</taxon>
        <taxon>Gammaproteobacteria</taxon>
        <taxon>Vibrionales</taxon>
        <taxon>Vibrionaceae</taxon>
        <taxon>Vibrio</taxon>
    </lineage>
</organism>
<name>A0AAJ4LT33_9VIBR</name>
<evidence type="ECO:0000313" key="2">
    <source>
        <dbReference type="EMBL" id="QPL52225.1"/>
    </source>
</evidence>
<sequence length="235" mass="26597">MANIGTIDFYIGVPSLPREDFENYSTQLFDEWEAYVGQNLELSDYSLVLEVEEGSIKAKGKILATASVLYFGIAQYGSFISGLQTINNQVKAVGDYLGERASSPFDLSRVQPKLRKRGESLARLENLFIKVQRGELTVEMAMQETEAIFGAELEEAPEFYNDLKESLEKTQVIPQQMELKLVDVNGEELAIPHLPQKQPRKPQQPRNPAPAVDQFRVEVWRETKNSKRNVKVTSL</sequence>
<dbReference type="Proteomes" id="UP000594435">
    <property type="component" value="Chromosome 1"/>
</dbReference>
<feature type="region of interest" description="Disordered" evidence="1">
    <location>
        <begin position="193"/>
        <end position="214"/>
    </location>
</feature>